<dbReference type="InterPro" id="IPR024047">
    <property type="entry name" value="MM3350-like_sf"/>
</dbReference>
<accession>A0ABT2GTE7</accession>
<comment type="caution">
    <text evidence="2">The sequence shown here is derived from an EMBL/GenBank/DDBJ whole genome shotgun (WGS) entry which is preliminary data.</text>
</comment>
<dbReference type="Gene3D" id="3.10.290.30">
    <property type="entry name" value="MM3350-like"/>
    <property type="match status" value="1"/>
</dbReference>
<dbReference type="RefSeq" id="WP_259508944.1">
    <property type="nucleotide sequence ID" value="NZ_JANLCM010000002.1"/>
</dbReference>
<dbReference type="Pfam" id="PF07929">
    <property type="entry name" value="PRiA4_ORF3"/>
    <property type="match status" value="1"/>
</dbReference>
<evidence type="ECO:0000313" key="3">
    <source>
        <dbReference type="Proteomes" id="UP001165584"/>
    </source>
</evidence>
<proteinExistence type="predicted"/>
<dbReference type="EMBL" id="JANLCM010000002">
    <property type="protein sequence ID" value="MCS5719453.1"/>
    <property type="molecule type" value="Genomic_DNA"/>
</dbReference>
<dbReference type="Proteomes" id="UP001165584">
    <property type="component" value="Unassembled WGS sequence"/>
</dbReference>
<evidence type="ECO:0000259" key="1">
    <source>
        <dbReference type="Pfam" id="PF07929"/>
    </source>
</evidence>
<gene>
    <name evidence="2" type="ORF">N1027_15045</name>
</gene>
<name>A0ABT2GTE7_9MICO</name>
<dbReference type="SUPFAM" id="SSF159941">
    <property type="entry name" value="MM3350-like"/>
    <property type="match status" value="1"/>
</dbReference>
<keyword evidence="3" id="KW-1185">Reference proteome</keyword>
<evidence type="ECO:0000313" key="2">
    <source>
        <dbReference type="EMBL" id="MCS5719453.1"/>
    </source>
</evidence>
<feature type="domain" description="Plasmid pRiA4b Orf3-like" evidence="1">
    <location>
        <begin position="300"/>
        <end position="437"/>
    </location>
</feature>
<protein>
    <submittedName>
        <fullName evidence="2">Plasmid pRiA4b ORF-3 family protein</fullName>
    </submittedName>
</protein>
<dbReference type="InterPro" id="IPR012912">
    <property type="entry name" value="Plasmid_pRiA4b_Orf3-like"/>
</dbReference>
<sequence>MGVKRRQPRRPVRRSAAGSTATATKAVLIAFERWYARHLVSVGDDHLPTDRTVALLSDLFDRSRGALHAPTAPVLEGLLAGIDDDPERAGELPDVIQTLEHYLDFAVETGSWSGTDDEIDESAELLEVAFELSTALLGFLVDSLDEVEDVPVDRARAALETLAPPLRTPEALLGRLRDVLGGVDSTEPGDVAVQRVIGLLCVAVDPGLLPERSEKRIQAMLDTAAGATVDQARMADVDTTRMLALLEGDGLIERVKTSGIDRFETPEDLRPALADAVVEIADELGLLDDDVINPHPAGTALQVKVAVVGTEPAEWRRLLLAAESDLGELHLAAQLSLDWPNEEPHEFTVAGEPDTVFTSFGRVTSDASAGAGVGVVADTDDAEDDRIDENDVQLGELLIDVGDEIEYRYGVEPRRLVIRLERIGEPDGGPLPRCVGATAGIDLVEADGLLASLRLR</sequence>
<organism evidence="2 3">
    <name type="scientific">Herbiconiux aconitum</name>
    <dbReference type="NCBI Taxonomy" id="2970913"/>
    <lineage>
        <taxon>Bacteria</taxon>
        <taxon>Bacillati</taxon>
        <taxon>Actinomycetota</taxon>
        <taxon>Actinomycetes</taxon>
        <taxon>Micrococcales</taxon>
        <taxon>Microbacteriaceae</taxon>
        <taxon>Herbiconiux</taxon>
    </lineage>
</organism>
<reference evidence="2" key="1">
    <citation type="submission" date="2022-08" db="EMBL/GenBank/DDBJ databases">
        <authorList>
            <person name="Deng Y."/>
            <person name="Han X.-F."/>
            <person name="Zhang Y.-Q."/>
        </authorList>
    </citation>
    <scope>NUCLEOTIDE SEQUENCE</scope>
    <source>
        <strain evidence="2">CPCC 205763</strain>
    </source>
</reference>